<dbReference type="PANTHER" id="PTHR31131">
    <property type="entry name" value="CHROMOSOME 1, WHOLE GENOME SHOTGUN SEQUENCE"/>
    <property type="match status" value="1"/>
</dbReference>
<dbReference type="OrthoDB" id="58529at2759"/>
<protein>
    <recommendedName>
        <fullName evidence="1">CASTOR ACT domain-containing protein</fullName>
    </recommendedName>
</protein>
<dbReference type="InterPro" id="IPR045865">
    <property type="entry name" value="ACT-like_dom_sf"/>
</dbReference>
<sequence length="136" mass="15122">MTSTIKLLLIQDEFSVCQLPAGSKIPDAVHQLPWFTVSKTPAELSLVIPTTPGLAFAKEEREWRCFQVDAQMDFGLVGILARIVGPLRDHSIPVFVVSTFDTDYVLVKQDKVHEAIQVLHAQDAIQVKDGPRLIQS</sequence>
<dbReference type="PIRSF" id="PIRSF008459">
    <property type="entry name" value="UCP008459"/>
    <property type="match status" value="1"/>
</dbReference>
<dbReference type="InterPro" id="IPR027795">
    <property type="entry name" value="CASTOR_ACT_dom"/>
</dbReference>
<dbReference type="Proteomes" id="UP000242146">
    <property type="component" value="Unassembled WGS sequence"/>
</dbReference>
<dbReference type="Gene3D" id="3.30.2130.10">
    <property type="entry name" value="VC0802-like"/>
    <property type="match status" value="1"/>
</dbReference>
<proteinExistence type="predicted"/>
<dbReference type="InterPro" id="IPR016540">
    <property type="entry name" value="UCP008459"/>
</dbReference>
<dbReference type="Pfam" id="PF13840">
    <property type="entry name" value="ACT_7"/>
    <property type="match status" value="1"/>
</dbReference>
<evidence type="ECO:0000313" key="3">
    <source>
        <dbReference type="Proteomes" id="UP000242146"/>
    </source>
</evidence>
<dbReference type="InterPro" id="IPR051719">
    <property type="entry name" value="CASTOR_mTORC1"/>
</dbReference>
<evidence type="ECO:0000313" key="2">
    <source>
        <dbReference type="EMBL" id="ORX58225.1"/>
    </source>
</evidence>
<organism evidence="2 3">
    <name type="scientific">Hesseltinella vesiculosa</name>
    <dbReference type="NCBI Taxonomy" id="101127"/>
    <lineage>
        <taxon>Eukaryota</taxon>
        <taxon>Fungi</taxon>
        <taxon>Fungi incertae sedis</taxon>
        <taxon>Mucoromycota</taxon>
        <taxon>Mucoromycotina</taxon>
        <taxon>Mucoromycetes</taxon>
        <taxon>Mucorales</taxon>
        <taxon>Cunninghamellaceae</taxon>
        <taxon>Hesseltinella</taxon>
    </lineage>
</organism>
<dbReference type="PANTHER" id="PTHR31131:SF6">
    <property type="entry name" value="CASTOR ACT DOMAIN-CONTAINING PROTEIN"/>
    <property type="match status" value="1"/>
</dbReference>
<accession>A0A1X2GQH7</accession>
<keyword evidence="3" id="KW-1185">Reference proteome</keyword>
<evidence type="ECO:0000259" key="1">
    <source>
        <dbReference type="Pfam" id="PF13840"/>
    </source>
</evidence>
<name>A0A1X2GQH7_9FUNG</name>
<dbReference type="AlphaFoldDB" id="A0A1X2GQH7"/>
<reference evidence="2 3" key="1">
    <citation type="submission" date="2016-07" db="EMBL/GenBank/DDBJ databases">
        <title>Pervasive Adenine N6-methylation of Active Genes in Fungi.</title>
        <authorList>
            <consortium name="DOE Joint Genome Institute"/>
            <person name="Mondo S.J."/>
            <person name="Dannebaum R.O."/>
            <person name="Kuo R.C."/>
            <person name="Labutti K."/>
            <person name="Haridas S."/>
            <person name="Kuo A."/>
            <person name="Salamov A."/>
            <person name="Ahrendt S.R."/>
            <person name="Lipzen A."/>
            <person name="Sullivan W."/>
            <person name="Andreopoulos W.B."/>
            <person name="Clum A."/>
            <person name="Lindquist E."/>
            <person name="Daum C."/>
            <person name="Ramamoorthy G.K."/>
            <person name="Gryganskyi A."/>
            <person name="Culley D."/>
            <person name="Magnuson J.K."/>
            <person name="James T.Y."/>
            <person name="O'Malley M.A."/>
            <person name="Stajich J.E."/>
            <person name="Spatafora J.W."/>
            <person name="Visel A."/>
            <person name="Grigoriev I.V."/>
        </authorList>
    </citation>
    <scope>NUCLEOTIDE SEQUENCE [LARGE SCALE GENOMIC DNA]</scope>
    <source>
        <strain evidence="2 3">NRRL 3301</strain>
    </source>
</reference>
<feature type="domain" description="CASTOR ACT" evidence="1">
    <location>
        <begin position="60"/>
        <end position="120"/>
    </location>
</feature>
<comment type="caution">
    <text evidence="2">The sequence shown here is derived from an EMBL/GenBank/DDBJ whole genome shotgun (WGS) entry which is preliminary data.</text>
</comment>
<dbReference type="SUPFAM" id="SSF55021">
    <property type="entry name" value="ACT-like"/>
    <property type="match status" value="2"/>
</dbReference>
<dbReference type="GO" id="GO:0046394">
    <property type="term" value="P:carboxylic acid biosynthetic process"/>
    <property type="evidence" value="ECO:0007669"/>
    <property type="project" value="UniProtKB-ARBA"/>
</dbReference>
<dbReference type="GO" id="GO:0006520">
    <property type="term" value="P:amino acid metabolic process"/>
    <property type="evidence" value="ECO:0007669"/>
    <property type="project" value="UniProtKB-ARBA"/>
</dbReference>
<dbReference type="EMBL" id="MCGT01000007">
    <property type="protein sequence ID" value="ORX58225.1"/>
    <property type="molecule type" value="Genomic_DNA"/>
</dbReference>
<gene>
    <name evidence="2" type="ORF">DM01DRAFT_1221084</name>
</gene>